<gene>
    <name evidence="1" type="ORF">GJA_3879</name>
</gene>
<sequence>MCQCGLVHASRAYAGASRGTLIKKRLLNNAMCVKKYFLFALQSSAIY</sequence>
<reference evidence="1 2" key="1">
    <citation type="journal article" date="2015" name="Genome Announc.">
        <title>Genome Sequence of Mushroom Soft-Rot Pathogen Janthinobacterium agaricidamnosum.</title>
        <authorList>
            <person name="Graupner K."/>
            <person name="Lackner G."/>
            <person name="Hertweck C."/>
        </authorList>
    </citation>
    <scope>NUCLEOTIDE SEQUENCE [LARGE SCALE GENOMIC DNA]</scope>
    <source>
        <strain evidence="2">NBRC 102515 / DSM 9628</strain>
    </source>
</reference>
<dbReference type="Proteomes" id="UP000027604">
    <property type="component" value="Chromosome I"/>
</dbReference>
<dbReference type="STRING" id="1349767.GJA_3879"/>
<name>W0VA88_9BURK</name>
<keyword evidence="2" id="KW-1185">Reference proteome</keyword>
<organism evidence="1 2">
    <name type="scientific">Janthinobacterium agaricidamnosum NBRC 102515 = DSM 9628</name>
    <dbReference type="NCBI Taxonomy" id="1349767"/>
    <lineage>
        <taxon>Bacteria</taxon>
        <taxon>Pseudomonadati</taxon>
        <taxon>Pseudomonadota</taxon>
        <taxon>Betaproteobacteria</taxon>
        <taxon>Burkholderiales</taxon>
        <taxon>Oxalobacteraceae</taxon>
        <taxon>Janthinobacterium</taxon>
    </lineage>
</organism>
<dbReference type="AlphaFoldDB" id="W0VA88"/>
<protein>
    <submittedName>
        <fullName evidence="1">Uncharacterized protein</fullName>
    </submittedName>
</protein>
<evidence type="ECO:0000313" key="2">
    <source>
        <dbReference type="Proteomes" id="UP000027604"/>
    </source>
</evidence>
<dbReference type="EMBL" id="HG322949">
    <property type="protein sequence ID" value="CDG84490.1"/>
    <property type="molecule type" value="Genomic_DNA"/>
</dbReference>
<dbReference type="KEGG" id="jag:GJA_3879"/>
<accession>W0VA88</accession>
<evidence type="ECO:0000313" key="1">
    <source>
        <dbReference type="EMBL" id="CDG84490.1"/>
    </source>
</evidence>
<dbReference type="HOGENOM" id="CLU_3169048_0_0_4"/>
<proteinExistence type="predicted"/>